<keyword evidence="1" id="KW-0472">Membrane</keyword>
<reference evidence="2 3" key="1">
    <citation type="journal article" date="2020" name="mSystems">
        <title>Defining Genomic and Predicted Metabolic Features of the Acetobacterium Genus.</title>
        <authorList>
            <person name="Ross D.E."/>
            <person name="Marshall C.W."/>
            <person name="Gulliver D."/>
            <person name="May H.D."/>
            <person name="Norman R.S."/>
        </authorList>
    </citation>
    <scope>NUCLEOTIDE SEQUENCE [LARGE SCALE GENOMIC DNA]</scope>
    <source>
        <strain evidence="2 3">DSM 9173</strain>
    </source>
</reference>
<dbReference type="RefSeq" id="WP_148606440.1">
    <property type="nucleotide sequence ID" value="NZ_RXYB01000041.1"/>
</dbReference>
<name>A0ABR6WQ37_9FIRM</name>
<comment type="caution">
    <text evidence="2">The sequence shown here is derived from an EMBL/GenBank/DDBJ whole genome shotgun (WGS) entry which is preliminary data.</text>
</comment>
<feature type="transmembrane region" description="Helical" evidence="1">
    <location>
        <begin position="201"/>
        <end position="222"/>
    </location>
</feature>
<protein>
    <recommendedName>
        <fullName evidence="4">Zinc ribbon domain-containing protein</fullName>
    </recommendedName>
</protein>
<evidence type="ECO:0000313" key="3">
    <source>
        <dbReference type="Proteomes" id="UP000653358"/>
    </source>
</evidence>
<feature type="transmembrane region" description="Helical" evidence="1">
    <location>
        <begin position="56"/>
        <end position="79"/>
    </location>
</feature>
<evidence type="ECO:0000313" key="2">
    <source>
        <dbReference type="EMBL" id="MBC3798603.1"/>
    </source>
</evidence>
<organism evidence="2 3">
    <name type="scientific">Acetobacterium tundrae</name>
    <dbReference type="NCBI Taxonomy" id="132932"/>
    <lineage>
        <taxon>Bacteria</taxon>
        <taxon>Bacillati</taxon>
        <taxon>Bacillota</taxon>
        <taxon>Clostridia</taxon>
        <taxon>Eubacteriales</taxon>
        <taxon>Eubacteriaceae</taxon>
        <taxon>Acetobacterium</taxon>
    </lineage>
</organism>
<feature type="transmembrane region" description="Helical" evidence="1">
    <location>
        <begin position="85"/>
        <end position="104"/>
    </location>
</feature>
<feature type="transmembrane region" description="Helical" evidence="1">
    <location>
        <begin position="142"/>
        <end position="160"/>
    </location>
</feature>
<dbReference type="EMBL" id="WJBB01000039">
    <property type="protein sequence ID" value="MBC3798603.1"/>
    <property type="molecule type" value="Genomic_DNA"/>
</dbReference>
<evidence type="ECO:0000256" key="1">
    <source>
        <dbReference type="SAM" id="Phobius"/>
    </source>
</evidence>
<evidence type="ECO:0008006" key="4">
    <source>
        <dbReference type="Google" id="ProtNLM"/>
    </source>
</evidence>
<accession>A0ABR6WQ37</accession>
<dbReference type="Proteomes" id="UP000653358">
    <property type="component" value="Unassembled WGS sequence"/>
</dbReference>
<gene>
    <name evidence="2" type="ORF">GH807_16400</name>
</gene>
<feature type="transmembrane region" description="Helical" evidence="1">
    <location>
        <begin position="172"/>
        <end position="195"/>
    </location>
</feature>
<keyword evidence="3" id="KW-1185">Reference proteome</keyword>
<feature type="transmembrane region" description="Helical" evidence="1">
    <location>
        <begin position="111"/>
        <end position="130"/>
    </location>
</feature>
<proteinExistence type="predicted"/>
<sequence length="239" mass="26842">MAYCPKCGVEVEHGVEKCPLCDFPIPDVGDAHESLNSKYPQAINTYSEDHLGKKNLAFFSIGIIALSMVVIIGVVYLVYPWNHALLKYVALGFVSIFAIIFFAMNYLKPNYNYLGAYLTVVITCYCVYNISGSQNNWFLDYALPIATLLYLGVSLFRLVLKHTRHQSKFVFIPTNIIIFGIVLAIGLDGIISLNILGNLHLTWSLVVAASGVCIIILLQTVYHRIPEKTRKIIREKLHI</sequence>
<keyword evidence="1" id="KW-0812">Transmembrane</keyword>
<keyword evidence="1" id="KW-1133">Transmembrane helix</keyword>